<dbReference type="EMBL" id="CP045484">
    <property type="protein sequence ID" value="QGR16526.1"/>
    <property type="molecule type" value="Genomic_DNA"/>
</dbReference>
<evidence type="ECO:0000313" key="1">
    <source>
        <dbReference type="EMBL" id="MBB5254150.1"/>
    </source>
</evidence>
<name>A0A650CFL3_SULOH</name>
<evidence type="ECO:0000313" key="4">
    <source>
        <dbReference type="Proteomes" id="UP000582213"/>
    </source>
</evidence>
<evidence type="ECO:0000313" key="2">
    <source>
        <dbReference type="EMBL" id="QGR16526.1"/>
    </source>
</evidence>
<dbReference type="InterPro" id="IPR039709">
    <property type="entry name" value="VapB3-like"/>
</dbReference>
<dbReference type="Proteomes" id="UP000582213">
    <property type="component" value="Unassembled WGS sequence"/>
</dbReference>
<reference evidence="2 3" key="1">
    <citation type="submission" date="2019-10" db="EMBL/GenBank/DDBJ databases">
        <title>Genome Sequences from Six Type Strain Members of the Archaeal Family Sulfolobaceae: Acidianus ambivalens, Acidianus infernus, Metallosphaera prunae, Stygiolobus azoricus, Sulfolobus metallicus, and Sulfurisphaera ohwakuensis.</title>
        <authorList>
            <person name="Counts J.A."/>
            <person name="Kelly R.M."/>
        </authorList>
    </citation>
    <scope>NUCLEOTIDE SEQUENCE [LARGE SCALE GENOMIC DNA]</scope>
    <source>
        <strain evidence="2 3">TA-1</strain>
    </source>
</reference>
<dbReference type="KEGG" id="soh:D1869_04430"/>
<dbReference type="GeneID" id="95642932"/>
<gene>
    <name evidence="2" type="ORF">D1869_04430</name>
    <name evidence="1" type="ORF">HNQ62_001923</name>
</gene>
<dbReference type="Proteomes" id="UP000427373">
    <property type="component" value="Chromosome"/>
</dbReference>
<proteinExistence type="predicted"/>
<dbReference type="PANTHER" id="PTHR42244:SF2">
    <property type="entry name" value="ANTITOXIN VAPB3-RELATED"/>
    <property type="match status" value="1"/>
</dbReference>
<dbReference type="PANTHER" id="PTHR42244">
    <property type="entry name" value="ANTITOXIN VAPB3-RELATED"/>
    <property type="match status" value="1"/>
</dbReference>
<dbReference type="EMBL" id="JACHFY010000011">
    <property type="protein sequence ID" value="MBB5254150.1"/>
    <property type="molecule type" value="Genomic_DNA"/>
</dbReference>
<accession>A0A650CFL3</accession>
<dbReference type="AlphaFoldDB" id="A0A650CFL3"/>
<reference evidence="1 4" key="2">
    <citation type="submission" date="2020-08" db="EMBL/GenBank/DDBJ databases">
        <title>Genomic Encyclopedia of Type Strains, Phase IV (KMG-IV): sequencing the most valuable type-strain genomes for metagenomic binning, comparative biology and taxonomic classification.</title>
        <authorList>
            <person name="Goeker M."/>
        </authorList>
    </citation>
    <scope>NUCLEOTIDE SEQUENCE [LARGE SCALE GENOMIC DNA]</scope>
    <source>
        <strain evidence="1 4">DSM 12421</strain>
    </source>
</reference>
<evidence type="ECO:0000313" key="3">
    <source>
        <dbReference type="Proteomes" id="UP000427373"/>
    </source>
</evidence>
<protein>
    <submittedName>
        <fullName evidence="1">Anaerobic selenocysteine-containing dehydrogenase</fullName>
    </submittedName>
    <submittedName>
        <fullName evidence="2">VapB-type antitoxin</fullName>
    </submittedName>
</protein>
<sequence length="68" mass="8170">MRLPKELKEKMEKYEVDWDQLIKDFIEKKVEELERENHAKKAKELLSSIDLSTNGFAIKEVRKHREGN</sequence>
<dbReference type="RefSeq" id="WP_156014082.1">
    <property type="nucleotide sequence ID" value="NZ_AP031374.1"/>
</dbReference>
<dbReference type="OrthoDB" id="45710at2157"/>
<keyword evidence="3" id="KW-1185">Reference proteome</keyword>
<organism evidence="2 3">
    <name type="scientific">Sulfurisphaera ohwakuensis</name>
    <dbReference type="NCBI Taxonomy" id="69656"/>
    <lineage>
        <taxon>Archaea</taxon>
        <taxon>Thermoproteota</taxon>
        <taxon>Thermoprotei</taxon>
        <taxon>Sulfolobales</taxon>
        <taxon>Sulfolobaceae</taxon>
        <taxon>Sulfurisphaera</taxon>
    </lineage>
</organism>